<dbReference type="InterPro" id="IPR033121">
    <property type="entry name" value="PEPTIDASE_A1"/>
</dbReference>
<evidence type="ECO:0000313" key="4">
    <source>
        <dbReference type="Proteomes" id="UP001293593"/>
    </source>
</evidence>
<gene>
    <name evidence="3" type="ORF">QN277_000577</name>
</gene>
<dbReference type="Pfam" id="PF14541">
    <property type="entry name" value="TAXi_C"/>
    <property type="match status" value="1"/>
</dbReference>
<dbReference type="PROSITE" id="PS51767">
    <property type="entry name" value="PEPTIDASE_A1"/>
    <property type="match status" value="1"/>
</dbReference>
<dbReference type="GO" id="GO:0004190">
    <property type="term" value="F:aspartic-type endopeptidase activity"/>
    <property type="evidence" value="ECO:0007669"/>
    <property type="project" value="InterPro"/>
</dbReference>
<dbReference type="AlphaFoldDB" id="A0AAE1N6T8"/>
<dbReference type="PANTHER" id="PTHR47965">
    <property type="entry name" value="ASPARTYL PROTEASE-RELATED"/>
    <property type="match status" value="1"/>
</dbReference>
<comment type="similarity">
    <text evidence="1">Belongs to the peptidase A1 family.</text>
</comment>
<dbReference type="PANTHER" id="PTHR47965:SF46">
    <property type="entry name" value="BASIC 7S GLOBULIN-LIKE"/>
    <property type="match status" value="1"/>
</dbReference>
<evidence type="ECO:0000256" key="1">
    <source>
        <dbReference type="ARBA" id="ARBA00007447"/>
    </source>
</evidence>
<evidence type="ECO:0000313" key="3">
    <source>
        <dbReference type="EMBL" id="KAK4283649.1"/>
    </source>
</evidence>
<dbReference type="InterPro" id="IPR001461">
    <property type="entry name" value="Aspartic_peptidase_A1"/>
</dbReference>
<dbReference type="GO" id="GO:0006508">
    <property type="term" value="P:proteolysis"/>
    <property type="evidence" value="ECO:0007669"/>
    <property type="project" value="InterPro"/>
</dbReference>
<feature type="domain" description="Peptidase A1" evidence="2">
    <location>
        <begin position="1"/>
        <end position="112"/>
    </location>
</feature>
<protein>
    <recommendedName>
        <fullName evidence="2">Peptidase A1 domain-containing protein</fullName>
    </recommendedName>
</protein>
<organism evidence="3 4">
    <name type="scientific">Acacia crassicarpa</name>
    <name type="common">northern wattle</name>
    <dbReference type="NCBI Taxonomy" id="499986"/>
    <lineage>
        <taxon>Eukaryota</taxon>
        <taxon>Viridiplantae</taxon>
        <taxon>Streptophyta</taxon>
        <taxon>Embryophyta</taxon>
        <taxon>Tracheophyta</taxon>
        <taxon>Spermatophyta</taxon>
        <taxon>Magnoliopsida</taxon>
        <taxon>eudicotyledons</taxon>
        <taxon>Gunneridae</taxon>
        <taxon>Pentapetalae</taxon>
        <taxon>rosids</taxon>
        <taxon>fabids</taxon>
        <taxon>Fabales</taxon>
        <taxon>Fabaceae</taxon>
        <taxon>Caesalpinioideae</taxon>
        <taxon>mimosoid clade</taxon>
        <taxon>Acacieae</taxon>
        <taxon>Acacia</taxon>
    </lineage>
</organism>
<sequence>MESSIYDTFKKAYVKTASAMNMTRVTSLAPFELCFSSKGIDNVPVIDLVLQGELVKWRIYGRNSMVRLRSDVICLGFVDGGLNPDYPIVIGGYQLADVILQFDLNTSMVGFSSCQLLKHSSCSHFKSGFMPAESV</sequence>
<dbReference type="InterPro" id="IPR032799">
    <property type="entry name" value="TAXi_C"/>
</dbReference>
<dbReference type="Proteomes" id="UP001293593">
    <property type="component" value="Unassembled WGS sequence"/>
</dbReference>
<dbReference type="SUPFAM" id="SSF50630">
    <property type="entry name" value="Acid proteases"/>
    <property type="match status" value="1"/>
</dbReference>
<reference evidence="3" key="1">
    <citation type="submission" date="2023-10" db="EMBL/GenBank/DDBJ databases">
        <title>Chromosome-level genome of the transformable northern wattle, Acacia crassicarpa.</title>
        <authorList>
            <person name="Massaro I."/>
            <person name="Sinha N.R."/>
            <person name="Poethig S."/>
            <person name="Leichty A.R."/>
        </authorList>
    </citation>
    <scope>NUCLEOTIDE SEQUENCE</scope>
    <source>
        <strain evidence="3">Acra3RX</strain>
        <tissue evidence="3">Leaf</tissue>
    </source>
</reference>
<accession>A0AAE1N6T8</accession>
<name>A0AAE1N6T8_9FABA</name>
<keyword evidence="4" id="KW-1185">Reference proteome</keyword>
<comment type="caution">
    <text evidence="3">The sequence shown here is derived from an EMBL/GenBank/DDBJ whole genome shotgun (WGS) entry which is preliminary data.</text>
</comment>
<dbReference type="EMBL" id="JAWXYG010000001">
    <property type="protein sequence ID" value="KAK4283649.1"/>
    <property type="molecule type" value="Genomic_DNA"/>
</dbReference>
<proteinExistence type="inferred from homology"/>
<dbReference type="Gene3D" id="2.40.70.10">
    <property type="entry name" value="Acid Proteases"/>
    <property type="match status" value="1"/>
</dbReference>
<dbReference type="InterPro" id="IPR021109">
    <property type="entry name" value="Peptidase_aspartic_dom_sf"/>
</dbReference>
<evidence type="ECO:0000259" key="2">
    <source>
        <dbReference type="PROSITE" id="PS51767"/>
    </source>
</evidence>